<dbReference type="InterPro" id="IPR002104">
    <property type="entry name" value="Integrase_catalytic"/>
</dbReference>
<dbReference type="Gene3D" id="1.10.150.130">
    <property type="match status" value="1"/>
</dbReference>
<dbReference type="InterPro" id="IPR025269">
    <property type="entry name" value="SAM-like_dom"/>
</dbReference>
<reference evidence="6" key="1">
    <citation type="journal article" date="2019" name="Int. J. Syst. Evol. Microbiol.">
        <title>The Global Catalogue of Microorganisms (GCM) 10K type strain sequencing project: providing services to taxonomists for standard genome sequencing and annotation.</title>
        <authorList>
            <consortium name="The Broad Institute Genomics Platform"/>
            <consortium name="The Broad Institute Genome Sequencing Center for Infectious Disease"/>
            <person name="Wu L."/>
            <person name="Ma J."/>
        </authorList>
    </citation>
    <scope>NUCLEOTIDE SEQUENCE [LARGE SCALE GENOMIC DNA]</scope>
    <source>
        <strain evidence="6">KCTC 22437</strain>
    </source>
</reference>
<dbReference type="RefSeq" id="WP_377183129.1">
    <property type="nucleotide sequence ID" value="NZ_JBHUPD010000001.1"/>
</dbReference>
<evidence type="ECO:0000256" key="2">
    <source>
        <dbReference type="ARBA" id="ARBA00023125"/>
    </source>
</evidence>
<dbReference type="SUPFAM" id="SSF56349">
    <property type="entry name" value="DNA breaking-rejoining enzymes"/>
    <property type="match status" value="1"/>
</dbReference>
<comment type="similarity">
    <text evidence="1">Belongs to the 'phage' integrase family.</text>
</comment>
<dbReference type="EMBL" id="JBHUPD010000001">
    <property type="protein sequence ID" value="MFD2871948.1"/>
    <property type="molecule type" value="Genomic_DNA"/>
</dbReference>
<dbReference type="InterPro" id="IPR013762">
    <property type="entry name" value="Integrase-like_cat_sf"/>
</dbReference>
<dbReference type="Pfam" id="PF00589">
    <property type="entry name" value="Phage_integrase"/>
    <property type="match status" value="1"/>
</dbReference>
<dbReference type="InterPro" id="IPR010998">
    <property type="entry name" value="Integrase_recombinase_N"/>
</dbReference>
<feature type="domain" description="Tyr recombinase" evidence="4">
    <location>
        <begin position="219"/>
        <end position="403"/>
    </location>
</feature>
<gene>
    <name evidence="5" type="ORF">ACFS5N_05680</name>
</gene>
<dbReference type="PROSITE" id="PS51898">
    <property type="entry name" value="TYR_RECOMBINASE"/>
    <property type="match status" value="1"/>
</dbReference>
<dbReference type="PANTHER" id="PTHR30349">
    <property type="entry name" value="PHAGE INTEGRASE-RELATED"/>
    <property type="match status" value="1"/>
</dbReference>
<dbReference type="Pfam" id="PF17293">
    <property type="entry name" value="Arm-DNA-bind_5"/>
    <property type="match status" value="1"/>
</dbReference>
<keyword evidence="3" id="KW-0233">DNA recombination</keyword>
<evidence type="ECO:0000256" key="1">
    <source>
        <dbReference type="ARBA" id="ARBA00008857"/>
    </source>
</evidence>
<dbReference type="InterPro" id="IPR050090">
    <property type="entry name" value="Tyrosine_recombinase_XerCD"/>
</dbReference>
<evidence type="ECO:0000259" key="4">
    <source>
        <dbReference type="PROSITE" id="PS51898"/>
    </source>
</evidence>
<evidence type="ECO:0000313" key="6">
    <source>
        <dbReference type="Proteomes" id="UP001597557"/>
    </source>
</evidence>
<dbReference type="Proteomes" id="UP001597557">
    <property type="component" value="Unassembled WGS sequence"/>
</dbReference>
<dbReference type="CDD" id="cd01185">
    <property type="entry name" value="INTN1_C_like"/>
    <property type="match status" value="1"/>
</dbReference>
<dbReference type="InterPro" id="IPR011010">
    <property type="entry name" value="DNA_brk_join_enz"/>
</dbReference>
<sequence>MLEKSFALLFFLKQSKTEGAKKYIYLRITVNGHSVEWSTKMQWYEDRWDQDKGQATGNKEDAKAINSFLGTLENKIFKARKKLVDDEEFITAELIRDVVTGRTGDRKLILQVFAQHNTDMEELIGKDYADGTLTCFTTTYDHATAFIRWQYRAEDMDIRKLDYYFMERFSFWLKTVKGCNHNTTMKYIANFKKIVLICVKNKWLPADPFPDFELTRREVIRHPLTQWELDKIIKKDFQNERLSIVRDIFVFSCYTGLAYADVKKLTRKEIITGVDNELWISTYRQKTETQCAIPLLPVAKQILDKYAKHPKCLNEVKVLPTLSNQKMNAYLKEIADLCGIDKLLTFHLARYTFATTITLSNGVPIETVSKMLGHTTLKQTLHYAKILHTKISADMAPLREKLAIKAEPELECAEAVLEPAKPRPALPQYNYVLVAS</sequence>
<name>A0ABW5Y9A2_9SPHI</name>
<dbReference type="Pfam" id="PF13102">
    <property type="entry name" value="Phage_int_SAM_5"/>
    <property type="match status" value="1"/>
</dbReference>
<evidence type="ECO:0000256" key="3">
    <source>
        <dbReference type="ARBA" id="ARBA00023172"/>
    </source>
</evidence>
<dbReference type="PANTHER" id="PTHR30349:SF64">
    <property type="entry name" value="PROPHAGE INTEGRASE INTD-RELATED"/>
    <property type="match status" value="1"/>
</dbReference>
<dbReference type="Gene3D" id="1.10.443.10">
    <property type="entry name" value="Intergrase catalytic core"/>
    <property type="match status" value="1"/>
</dbReference>
<protein>
    <submittedName>
        <fullName evidence="5">Site-specific integrase</fullName>
    </submittedName>
</protein>
<organism evidence="5 6">
    <name type="scientific">Mucilaginibacter ximonensis</name>
    <dbReference type="NCBI Taxonomy" id="538021"/>
    <lineage>
        <taxon>Bacteria</taxon>
        <taxon>Pseudomonadati</taxon>
        <taxon>Bacteroidota</taxon>
        <taxon>Sphingobacteriia</taxon>
        <taxon>Sphingobacteriales</taxon>
        <taxon>Sphingobacteriaceae</taxon>
        <taxon>Mucilaginibacter</taxon>
    </lineage>
</organism>
<proteinExistence type="inferred from homology"/>
<evidence type="ECO:0000313" key="5">
    <source>
        <dbReference type="EMBL" id="MFD2871948.1"/>
    </source>
</evidence>
<dbReference type="InterPro" id="IPR035386">
    <property type="entry name" value="Arm-DNA-bind_5"/>
</dbReference>
<accession>A0ABW5Y9A2</accession>
<keyword evidence="2" id="KW-0238">DNA-binding</keyword>
<comment type="caution">
    <text evidence="5">The sequence shown here is derived from an EMBL/GenBank/DDBJ whole genome shotgun (WGS) entry which is preliminary data.</text>
</comment>
<keyword evidence="6" id="KW-1185">Reference proteome</keyword>